<feature type="compositionally biased region" description="Basic and acidic residues" evidence="2">
    <location>
        <begin position="149"/>
        <end position="165"/>
    </location>
</feature>
<dbReference type="SUPFAM" id="SSF57959">
    <property type="entry name" value="Leucine zipper domain"/>
    <property type="match status" value="1"/>
</dbReference>
<evidence type="ECO:0000313" key="4">
    <source>
        <dbReference type="EMBL" id="MPA65445.1"/>
    </source>
</evidence>
<name>A0A5B7BAC0_DAVIN</name>
<dbReference type="InterPro" id="IPR046347">
    <property type="entry name" value="bZIP_sf"/>
</dbReference>
<evidence type="ECO:0000256" key="2">
    <source>
        <dbReference type="SAM" id="MobiDB-lite"/>
    </source>
</evidence>
<dbReference type="InterPro" id="IPR012900">
    <property type="entry name" value="MFMR"/>
</dbReference>
<dbReference type="GO" id="GO:0005634">
    <property type="term" value="C:nucleus"/>
    <property type="evidence" value="ECO:0007669"/>
    <property type="project" value="TreeGrafter"/>
</dbReference>
<dbReference type="InterPro" id="IPR004827">
    <property type="entry name" value="bZIP"/>
</dbReference>
<dbReference type="InterPro" id="IPR044827">
    <property type="entry name" value="GBF-like"/>
</dbReference>
<gene>
    <name evidence="4" type="ORF">Din_034886</name>
</gene>
<feature type="region of interest" description="Disordered" evidence="2">
    <location>
        <begin position="137"/>
        <end position="165"/>
    </location>
</feature>
<dbReference type="PANTHER" id="PTHR45967:SF38">
    <property type="entry name" value="G-BOX-BINDING FACTOR 2"/>
    <property type="match status" value="1"/>
</dbReference>
<feature type="compositionally biased region" description="Polar residues" evidence="2">
    <location>
        <begin position="386"/>
        <end position="423"/>
    </location>
</feature>
<feature type="region of interest" description="Disordered" evidence="2">
    <location>
        <begin position="335"/>
        <end position="437"/>
    </location>
</feature>
<dbReference type="GO" id="GO:0043565">
    <property type="term" value="F:sequence-specific DNA binding"/>
    <property type="evidence" value="ECO:0007669"/>
    <property type="project" value="InterPro"/>
</dbReference>
<evidence type="ECO:0000256" key="1">
    <source>
        <dbReference type="SAM" id="Coils"/>
    </source>
</evidence>
<feature type="domain" description="BZIP" evidence="3">
    <location>
        <begin position="249"/>
        <end position="312"/>
    </location>
</feature>
<dbReference type="GO" id="GO:0003700">
    <property type="term" value="F:DNA-binding transcription factor activity"/>
    <property type="evidence" value="ECO:0007669"/>
    <property type="project" value="InterPro"/>
</dbReference>
<keyword evidence="1" id="KW-0175">Coiled coil</keyword>
<feature type="coiled-coil region" evidence="1">
    <location>
        <begin position="260"/>
        <end position="315"/>
    </location>
</feature>
<feature type="region of interest" description="Disordered" evidence="2">
    <location>
        <begin position="1"/>
        <end position="38"/>
    </location>
</feature>
<dbReference type="Pfam" id="PF00170">
    <property type="entry name" value="bZIP_1"/>
    <property type="match status" value="1"/>
</dbReference>
<organism evidence="4">
    <name type="scientific">Davidia involucrata</name>
    <name type="common">Dove tree</name>
    <dbReference type="NCBI Taxonomy" id="16924"/>
    <lineage>
        <taxon>Eukaryota</taxon>
        <taxon>Viridiplantae</taxon>
        <taxon>Streptophyta</taxon>
        <taxon>Embryophyta</taxon>
        <taxon>Tracheophyta</taxon>
        <taxon>Spermatophyta</taxon>
        <taxon>Magnoliopsida</taxon>
        <taxon>eudicotyledons</taxon>
        <taxon>Gunneridae</taxon>
        <taxon>Pentapetalae</taxon>
        <taxon>asterids</taxon>
        <taxon>Cornales</taxon>
        <taxon>Nyssaceae</taxon>
        <taxon>Davidia</taxon>
    </lineage>
</organism>
<dbReference type="PANTHER" id="PTHR45967">
    <property type="entry name" value="G-BOX-BINDING FACTOR 3-RELATED"/>
    <property type="match status" value="1"/>
</dbReference>
<accession>A0A5B7BAC0</accession>
<evidence type="ECO:0000259" key="3">
    <source>
        <dbReference type="PROSITE" id="PS50217"/>
    </source>
</evidence>
<dbReference type="AlphaFoldDB" id="A0A5B7BAC0"/>
<proteinExistence type="predicted"/>
<dbReference type="PROSITE" id="PS50217">
    <property type="entry name" value="BZIP"/>
    <property type="match status" value="1"/>
</dbReference>
<sequence>MGTGDVSAPAKASKPMGSGKDNKFAESPKPTIPTQEKITASQPDWSAYMQIQAYYGGGPTPLSFFTSSVASCATPYPYMWGNQGLALKISEADGKISYKKDLDSMRKCQGSSANVGFIGCRLGENGNTAWSSRHNGASQSCCEGSPNEADVKANQKESSAMKRSSDKMFADGANAQNNSTAHYCGINHQVLNLSGSNLSMGMSSHPCSVGSKSTMLTPNAFGGLQPVASAMMFGCEEVMPEQRIQYEHELKKERKRLCNKESARRSRIRREEECEKLQAKVEELGNEASMLAADLRRHSKNCLKLKEENLSLLEELKQIYEPDVISILEAKNPDWDCESIDGESNERSEESPPPDHNIDTSNSYWKEELKQTYDTDVTSMLEAKNSDQVRQSMDGESNSHNQESPSEYNSSPGQPHIDPSNSNREVEEGSDRLPQCL</sequence>
<dbReference type="EMBL" id="GHES01034886">
    <property type="protein sequence ID" value="MPA65445.1"/>
    <property type="molecule type" value="Transcribed_RNA"/>
</dbReference>
<dbReference type="SMART" id="SM00338">
    <property type="entry name" value="BRLZ"/>
    <property type="match status" value="1"/>
</dbReference>
<reference evidence="4" key="1">
    <citation type="submission" date="2019-08" db="EMBL/GenBank/DDBJ databases">
        <title>Reference gene set and small RNA set construction with multiple tissues from Davidia involucrata Baill.</title>
        <authorList>
            <person name="Yang H."/>
            <person name="Zhou C."/>
            <person name="Li G."/>
            <person name="Wang J."/>
            <person name="Gao P."/>
            <person name="Wang M."/>
            <person name="Wang R."/>
            <person name="Zhao Y."/>
        </authorList>
    </citation>
    <scope>NUCLEOTIDE SEQUENCE</scope>
    <source>
        <tissue evidence="4">Mixed with DoveR01_LX</tissue>
    </source>
</reference>
<protein>
    <submittedName>
        <fullName evidence="4">Putative G-box-binding factor 1</fullName>
    </submittedName>
</protein>
<dbReference type="Pfam" id="PF07777">
    <property type="entry name" value="MFMR"/>
    <property type="match status" value="1"/>
</dbReference>